<dbReference type="AlphaFoldDB" id="A0A2M4DDE2"/>
<accession>A0A2M4DDE2</accession>
<proteinExistence type="predicted"/>
<reference evidence="1" key="1">
    <citation type="submission" date="2018-01" db="EMBL/GenBank/DDBJ databases">
        <title>An insight into the sialome of Amazonian anophelines.</title>
        <authorList>
            <person name="Ribeiro J.M."/>
            <person name="Scarpassa V."/>
            <person name="Calvo E."/>
        </authorList>
    </citation>
    <scope>NUCLEOTIDE SEQUENCE</scope>
</reference>
<evidence type="ECO:0000313" key="1">
    <source>
        <dbReference type="EMBL" id="MBW75603.1"/>
    </source>
</evidence>
<sequence length="70" mass="7447">MNTGAILIAGIFVHARSILLTCTYPYLLGPSLSLFPCPLCCCGQWPVAEAVADPLLTIINARHVSCFAPT</sequence>
<organism evidence="1">
    <name type="scientific">Anopheles darlingi</name>
    <name type="common">Mosquito</name>
    <dbReference type="NCBI Taxonomy" id="43151"/>
    <lineage>
        <taxon>Eukaryota</taxon>
        <taxon>Metazoa</taxon>
        <taxon>Ecdysozoa</taxon>
        <taxon>Arthropoda</taxon>
        <taxon>Hexapoda</taxon>
        <taxon>Insecta</taxon>
        <taxon>Pterygota</taxon>
        <taxon>Neoptera</taxon>
        <taxon>Endopterygota</taxon>
        <taxon>Diptera</taxon>
        <taxon>Nematocera</taxon>
        <taxon>Culicoidea</taxon>
        <taxon>Culicidae</taxon>
        <taxon>Anophelinae</taxon>
        <taxon>Anopheles</taxon>
    </lineage>
</organism>
<protein>
    <submittedName>
        <fullName evidence="1">Putative secreted protein</fullName>
    </submittedName>
</protein>
<name>A0A2M4DDE2_ANODA</name>
<dbReference type="EMBL" id="GGFL01011425">
    <property type="protein sequence ID" value="MBW75603.1"/>
    <property type="molecule type" value="Transcribed_RNA"/>
</dbReference>